<protein>
    <submittedName>
        <fullName evidence="1">tRNA U34 carboxymethyltransferase</fullName>
        <ecNumber evidence="1">2.5.1.-</ecNumber>
    </submittedName>
</protein>
<proteinExistence type="predicted"/>
<dbReference type="InterPro" id="IPR029063">
    <property type="entry name" value="SAM-dependent_MTases_sf"/>
</dbReference>
<reference evidence="1" key="1">
    <citation type="submission" date="2022-12" db="EMBL/GenBank/DDBJ databases">
        <title>Paraconexibacter alkalitolerans sp. nov. and Baekduia alba sp. nov., isolated from soil and emended description of the genera Paraconexibacter (Chun et al., 2020) and Baekduia (An et al., 2020).</title>
        <authorList>
            <person name="Vieira S."/>
            <person name="Huber K.J."/>
            <person name="Geppert A."/>
            <person name="Wolf J."/>
            <person name="Neumann-Schaal M."/>
            <person name="Muesken M."/>
            <person name="Overmann J."/>
        </authorList>
    </citation>
    <scope>NUCLEOTIDE SEQUENCE</scope>
    <source>
        <strain evidence="1">AEG42_29</strain>
    </source>
</reference>
<evidence type="ECO:0000313" key="1">
    <source>
        <dbReference type="EMBL" id="XAY05046.1"/>
    </source>
</evidence>
<dbReference type="GO" id="GO:0016740">
    <property type="term" value="F:transferase activity"/>
    <property type="evidence" value="ECO:0007669"/>
    <property type="project" value="UniProtKB-KW"/>
</dbReference>
<dbReference type="EMBL" id="CP114014">
    <property type="protein sequence ID" value="XAY05046.1"/>
    <property type="molecule type" value="Genomic_DNA"/>
</dbReference>
<dbReference type="Pfam" id="PF13489">
    <property type="entry name" value="Methyltransf_23"/>
    <property type="match status" value="1"/>
</dbReference>
<accession>A0AAU7ATU8</accession>
<dbReference type="AlphaFoldDB" id="A0AAU7ATU8"/>
<name>A0AAU7ATU8_9ACTN</name>
<gene>
    <name evidence="1" type="primary">cmoB_1</name>
    <name evidence="1" type="ORF">DSM112329_01887</name>
</gene>
<dbReference type="CDD" id="cd02440">
    <property type="entry name" value="AdoMet_MTases"/>
    <property type="match status" value="1"/>
</dbReference>
<keyword evidence="1" id="KW-0808">Transferase</keyword>
<dbReference type="RefSeq" id="WP_354701567.1">
    <property type="nucleotide sequence ID" value="NZ_CP114014.1"/>
</dbReference>
<dbReference type="EC" id="2.5.1.-" evidence="1"/>
<organism evidence="1">
    <name type="scientific">Paraconexibacter sp. AEG42_29</name>
    <dbReference type="NCBI Taxonomy" id="2997339"/>
    <lineage>
        <taxon>Bacteria</taxon>
        <taxon>Bacillati</taxon>
        <taxon>Actinomycetota</taxon>
        <taxon>Thermoleophilia</taxon>
        <taxon>Solirubrobacterales</taxon>
        <taxon>Paraconexibacteraceae</taxon>
        <taxon>Paraconexibacter</taxon>
    </lineage>
</organism>
<dbReference type="SUPFAM" id="SSF53335">
    <property type="entry name" value="S-adenosyl-L-methionine-dependent methyltransferases"/>
    <property type="match status" value="1"/>
</dbReference>
<dbReference type="Gene3D" id="3.40.50.150">
    <property type="entry name" value="Vaccinia Virus protein VP39"/>
    <property type="match status" value="1"/>
</dbReference>
<dbReference type="KEGG" id="parq:DSM112329_01887"/>
<sequence>MTEVQSPVGDPLELVPQTSAAEQAVADLLSFDISGPDAQAALDAVPIWFHTFALAPGVYTPGFARDHRYRIPALGPERIAGRRVLDVGTFDGFYAFLAESRGASRVVGVDNEQYVDWIQGRFGIDLAPAAGFDTIHALLKSQVAYEKMDALEVGTLGEKFDLVLCFGMLHRVPDPVGMLRALADVLDPGGEIIVETYGSRRDGSEPVLDVHGPGDVYAGDDFVHWGFPAEGLRRLGAMVGLDAIEVIDEVEIDGHRRIIAALRAAG</sequence>